<comment type="similarity">
    <text evidence="2">Belongs to the BCCT transporter (TC 2.A.15) family.</text>
</comment>
<feature type="transmembrane region" description="Helical" evidence="9">
    <location>
        <begin position="364"/>
        <end position="384"/>
    </location>
</feature>
<evidence type="ECO:0000256" key="6">
    <source>
        <dbReference type="ARBA" id="ARBA00022989"/>
    </source>
</evidence>
<keyword evidence="7 9" id="KW-0472">Membrane</keyword>
<sequence>MSASVDTPPGDPKGEAKAKVKPSLPPVNKKVFLAAALVALAITVWALISPTNAETVLGAVVGWTSDWFGWFYVLLVLAVLVFVIYLAASRYGNTKLGPEHSKPEFGLVAWASMLFAAGISTDLMFFAVAEPVTMYLTPPSTEPETVDAARESTVWALFHYGLSGWGLYALMGMALAYFAYRMNMPLAIRSALAPIFGKRVHGALGETVDFAALLGTIFGVATSLGIGVVMVNVGLNTVFGIPIGVGTQVGIVVVGVGVATLSAISGVDKGIKFLSILNVVFAIALSLWVLVAGNTKFLLNAFVLNITDFVRLFPNMVGQTFAFEDTGTWMTDWTLFFWAWWIAFASFVGLFLARISRGRTIRQFVLGTLTIPFIYIFMWISIYGNSALDIIRSGDTKFGEAVMLSPEGGFYDLLSRYPAFAVIAALATITALLFYVTTADSAALVMANLSSNLRNPAEDGRAGLRIFWALSTGALTVAMLLVGGIGALQNATVIMGLPFAFVVILVMIGLYKALRVEANRVDSVDTTLPGSLARRSRGPGHETWQRQLGRVLSFPNQARAQEFEQKVLIPTLNEVAEEMEGRGISSRCGRVDSEGVFVDDGELFQFEVDGDGQYPFRYQVWPHKVSVPSFGGMVPRGTGEDYYRMEVYLDGGTGQGYDIMGFSKEQIIDDVLDQYERHVEFLQLQENVIHGDD</sequence>
<evidence type="ECO:0000256" key="5">
    <source>
        <dbReference type="ARBA" id="ARBA00022692"/>
    </source>
</evidence>
<keyword evidence="6 9" id="KW-1133">Transmembrane helix</keyword>
<dbReference type="InterPro" id="IPR018093">
    <property type="entry name" value="BCCT_CS"/>
</dbReference>
<feature type="transmembrane region" description="Helical" evidence="9">
    <location>
        <begin position="31"/>
        <end position="48"/>
    </location>
</feature>
<evidence type="ECO:0000256" key="4">
    <source>
        <dbReference type="ARBA" id="ARBA00022475"/>
    </source>
</evidence>
<evidence type="ECO:0000256" key="1">
    <source>
        <dbReference type="ARBA" id="ARBA00004651"/>
    </source>
</evidence>
<dbReference type="Proteomes" id="UP000031488">
    <property type="component" value="Unassembled WGS sequence"/>
</dbReference>
<feature type="transmembrane region" description="Helical" evidence="9">
    <location>
        <begin position="333"/>
        <end position="352"/>
    </location>
</feature>
<organism evidence="10 11">
    <name type="scientific">Brevibacterium linens</name>
    <dbReference type="NCBI Taxonomy" id="1703"/>
    <lineage>
        <taxon>Bacteria</taxon>
        <taxon>Bacillati</taxon>
        <taxon>Actinomycetota</taxon>
        <taxon>Actinomycetes</taxon>
        <taxon>Micrococcales</taxon>
        <taxon>Brevibacteriaceae</taxon>
        <taxon>Brevibacterium</taxon>
    </lineage>
</organism>
<reference evidence="10 11" key="1">
    <citation type="submission" date="2014-11" db="EMBL/GenBank/DDBJ databases">
        <title>Draft Genome Sequence of Brevibacterium linens AE038-8.</title>
        <authorList>
            <person name="Maizel D."/>
            <person name="Utturkar S.M."/>
            <person name="Brown S.D."/>
            <person name="Ferrero M."/>
            <person name="Rosen B.P."/>
        </authorList>
    </citation>
    <scope>NUCLEOTIDE SEQUENCE [LARGE SCALE GENOMIC DNA]</scope>
    <source>
        <strain evidence="10 11">AE038-8</strain>
    </source>
</reference>
<feature type="transmembrane region" description="Helical" evidence="9">
    <location>
        <begin position="68"/>
        <end position="87"/>
    </location>
</feature>
<dbReference type="InterPro" id="IPR000060">
    <property type="entry name" value="BCCT_transptr"/>
</dbReference>
<feature type="transmembrane region" description="Helical" evidence="9">
    <location>
        <begin position="466"/>
        <end position="487"/>
    </location>
</feature>
<dbReference type="GO" id="GO:0022857">
    <property type="term" value="F:transmembrane transporter activity"/>
    <property type="evidence" value="ECO:0007669"/>
    <property type="project" value="InterPro"/>
</dbReference>
<feature type="transmembrane region" description="Helical" evidence="9">
    <location>
        <begin position="157"/>
        <end position="180"/>
    </location>
</feature>
<evidence type="ECO:0000256" key="9">
    <source>
        <dbReference type="SAM" id="Phobius"/>
    </source>
</evidence>
<feature type="transmembrane region" description="Helical" evidence="9">
    <location>
        <begin position="107"/>
        <end position="129"/>
    </location>
</feature>
<evidence type="ECO:0000256" key="3">
    <source>
        <dbReference type="ARBA" id="ARBA00022448"/>
    </source>
</evidence>
<dbReference type="NCBIfam" id="NF007399">
    <property type="entry name" value="PRK09928.1"/>
    <property type="match status" value="1"/>
</dbReference>
<dbReference type="PROSITE" id="PS01303">
    <property type="entry name" value="BCCT"/>
    <property type="match status" value="1"/>
</dbReference>
<feature type="transmembrane region" description="Helical" evidence="9">
    <location>
        <begin position="208"/>
        <end position="233"/>
    </location>
</feature>
<keyword evidence="11" id="KW-1185">Reference proteome</keyword>
<feature type="transmembrane region" description="Helical" evidence="9">
    <location>
        <begin position="419"/>
        <end position="445"/>
    </location>
</feature>
<gene>
    <name evidence="10" type="ORF">AE0388_1498</name>
</gene>
<evidence type="ECO:0000256" key="7">
    <source>
        <dbReference type="ARBA" id="ARBA00023136"/>
    </source>
</evidence>
<name>A0A0B9A2U2_BRELN</name>
<evidence type="ECO:0000256" key="2">
    <source>
        <dbReference type="ARBA" id="ARBA00005658"/>
    </source>
</evidence>
<keyword evidence="3" id="KW-0813">Transport</keyword>
<dbReference type="OrthoDB" id="9775735at2"/>
<feature type="transmembrane region" description="Helical" evidence="9">
    <location>
        <begin position="239"/>
        <end position="261"/>
    </location>
</feature>
<dbReference type="NCBIfam" id="TIGR00842">
    <property type="entry name" value="bcct"/>
    <property type="match status" value="1"/>
</dbReference>
<comment type="subcellular location">
    <subcellularLocation>
        <location evidence="1">Cell membrane</location>
        <topology evidence="1">Multi-pass membrane protein</topology>
    </subcellularLocation>
</comment>
<keyword evidence="4" id="KW-1003">Cell membrane</keyword>
<feature type="region of interest" description="Disordered" evidence="8">
    <location>
        <begin position="1"/>
        <end position="21"/>
    </location>
</feature>
<feature type="transmembrane region" description="Helical" evidence="9">
    <location>
        <begin position="493"/>
        <end position="511"/>
    </location>
</feature>
<dbReference type="GO" id="GO:0005886">
    <property type="term" value="C:plasma membrane"/>
    <property type="evidence" value="ECO:0007669"/>
    <property type="project" value="UniProtKB-SubCell"/>
</dbReference>
<keyword evidence="5 9" id="KW-0812">Transmembrane</keyword>
<dbReference type="PANTHER" id="PTHR30047">
    <property type="entry name" value="HIGH-AFFINITY CHOLINE TRANSPORT PROTEIN-RELATED"/>
    <property type="match status" value="1"/>
</dbReference>
<dbReference type="AlphaFoldDB" id="A0A0B9A2U2"/>
<feature type="transmembrane region" description="Helical" evidence="9">
    <location>
        <begin position="273"/>
        <end position="291"/>
    </location>
</feature>
<evidence type="ECO:0000256" key="8">
    <source>
        <dbReference type="SAM" id="MobiDB-lite"/>
    </source>
</evidence>
<dbReference type="Pfam" id="PF02028">
    <property type="entry name" value="BCCT"/>
    <property type="match status" value="1"/>
</dbReference>
<protein>
    <submittedName>
        <fullName evidence="10">Choline/carnitine/betaine transporter</fullName>
    </submittedName>
</protein>
<evidence type="ECO:0000313" key="11">
    <source>
        <dbReference type="Proteomes" id="UP000031488"/>
    </source>
</evidence>
<evidence type="ECO:0000313" key="10">
    <source>
        <dbReference type="EMBL" id="KHS53095.1"/>
    </source>
</evidence>
<dbReference type="RefSeq" id="WP_039208598.1">
    <property type="nucleotide sequence ID" value="NZ_JTJZ01000017.1"/>
</dbReference>
<dbReference type="PATRIC" id="fig|1703.6.peg.1391"/>
<dbReference type="EMBL" id="JTJZ01000017">
    <property type="protein sequence ID" value="KHS53095.1"/>
    <property type="molecule type" value="Genomic_DNA"/>
</dbReference>
<dbReference type="PANTHER" id="PTHR30047:SF7">
    <property type="entry name" value="HIGH-AFFINITY CHOLINE TRANSPORT PROTEIN"/>
    <property type="match status" value="1"/>
</dbReference>
<comment type="caution">
    <text evidence="10">The sequence shown here is derived from an EMBL/GenBank/DDBJ whole genome shotgun (WGS) entry which is preliminary data.</text>
</comment>
<proteinExistence type="inferred from homology"/>
<accession>A0A0B9A2U2</accession>